<keyword evidence="7" id="KW-0206">Cytoskeleton</keyword>
<keyword evidence="5 8" id="KW-0067">ATP-binding</keyword>
<evidence type="ECO:0000256" key="10">
    <source>
        <dbReference type="SAM" id="MobiDB-lite"/>
    </source>
</evidence>
<keyword evidence="4 8" id="KW-0547">Nucleotide-binding</keyword>
<feature type="compositionally biased region" description="Basic and acidic residues" evidence="10">
    <location>
        <begin position="413"/>
        <end position="427"/>
    </location>
</feature>
<keyword evidence="12" id="KW-1185">Reference proteome</keyword>
<comment type="subcellular location">
    <subcellularLocation>
        <location evidence="1">Cytoplasm</location>
        <location evidence="1">Cytoskeleton</location>
    </subcellularLocation>
</comment>
<feature type="region of interest" description="Disordered" evidence="10">
    <location>
        <begin position="405"/>
        <end position="475"/>
    </location>
</feature>
<dbReference type="GeneID" id="106590182"/>
<dbReference type="PANTHER" id="PTHR47968:SF62">
    <property type="entry name" value="KINESIN FAMILY MEMBER 5A"/>
    <property type="match status" value="1"/>
</dbReference>
<dbReference type="InterPro" id="IPR056524">
    <property type="entry name" value="KIF6/9_C"/>
</dbReference>
<keyword evidence="7" id="KW-0963">Cytoplasm</keyword>
<evidence type="ECO:0000313" key="12">
    <source>
        <dbReference type="Proteomes" id="UP001652741"/>
    </source>
</evidence>
<protein>
    <recommendedName>
        <fullName evidence="9">Kinesin-like protein</fullName>
    </recommendedName>
</protein>
<feature type="domain" description="Kinesin motor" evidence="11">
    <location>
        <begin position="1"/>
        <end position="253"/>
    </location>
</feature>
<evidence type="ECO:0000256" key="1">
    <source>
        <dbReference type="ARBA" id="ARBA00004245"/>
    </source>
</evidence>
<keyword evidence="6" id="KW-0175">Coiled coil</keyword>
<dbReference type="InterPro" id="IPR027417">
    <property type="entry name" value="P-loop_NTPase"/>
</dbReference>
<dbReference type="InterPro" id="IPR019821">
    <property type="entry name" value="Kinesin_motor_CS"/>
</dbReference>
<feature type="compositionally biased region" description="Basic and acidic residues" evidence="10">
    <location>
        <begin position="444"/>
        <end position="455"/>
    </location>
</feature>
<feature type="binding site" evidence="8">
    <location>
        <begin position="4"/>
        <end position="11"/>
    </location>
    <ligand>
        <name>ATP</name>
        <dbReference type="ChEBI" id="CHEBI:30616"/>
    </ligand>
</feature>
<dbReference type="RefSeq" id="XP_045566585.1">
    <property type="nucleotide sequence ID" value="XM_045710629.1"/>
</dbReference>
<organism evidence="12 13">
    <name type="scientific">Salmo salar</name>
    <name type="common">Atlantic salmon</name>
    <dbReference type="NCBI Taxonomy" id="8030"/>
    <lineage>
        <taxon>Eukaryota</taxon>
        <taxon>Metazoa</taxon>
        <taxon>Chordata</taxon>
        <taxon>Craniata</taxon>
        <taxon>Vertebrata</taxon>
        <taxon>Euteleostomi</taxon>
        <taxon>Actinopterygii</taxon>
        <taxon>Neopterygii</taxon>
        <taxon>Teleostei</taxon>
        <taxon>Protacanthopterygii</taxon>
        <taxon>Salmoniformes</taxon>
        <taxon>Salmonidae</taxon>
        <taxon>Salmoninae</taxon>
        <taxon>Salmo</taxon>
    </lineage>
</organism>
<dbReference type="SMART" id="SM00129">
    <property type="entry name" value="KISc"/>
    <property type="match status" value="1"/>
</dbReference>
<name>A0ABM3E6B3_SALSA</name>
<sequence length="704" mass="78340">MCFGQTGAGKTYTMTGATESYKQRGIIPRALQEVFCEVEQRSDHAFSVHLSFLEIYNETLVDLLASVRGCPGVGPGGMAVVEEAGGGVSVRGLSLHPVHSEEAALNLLFEGEMNRIIGAHALNKHSSRSHCILTVHIESRSRTLSDAKYVTSKLNLVDLAGSERLGKTGSGGQVLKEAMYINKSLSFLEQAILALADRRRDHVPFRQTKLTHALKDSLGGNCNTVLVANIYGEASQIEETLSTLRFASRMKCVQMDPVVNEHTDPVLQVRKLEKEIQLLKQELSIHNTLANRMGMSYDTLSETQVAEIQSQVRMYLEGSLDEINIVSIRQIQEVFAQFKQAVQQQEQKVKDQLCQNYTLVEKAQSTAGSTAAKSRGSQGTVGVVEGHGFGVGLAVPSERHIRLLSPGRTKAIKTKELASQGRKEAVEGRSPGPGKPVESVNPVQRDREGRKHDPQSQEPQGPQEPLRTDSPPPKAEAFEDFKAERGSEINRILKENKVVLLERCARLRELTEGVNTAKREIDSTSTALHQWRDKRQSQGQFVSAEGVPVLDEAELSLALRLRELKTQYRQQYEELRGTKAEVSYCQHLVDQCRTRLLNEFESWYNESFLIPEEVQAMLRSGGPIRPGLVPVYKALALEEDEQEHFEHLRYELLADSPSAISFYNAHNRTVQRRNYSKAMSQTPVQKTTPRGSGRTKLPAILSVI</sequence>
<dbReference type="PROSITE" id="PS00411">
    <property type="entry name" value="KINESIN_MOTOR_1"/>
    <property type="match status" value="1"/>
</dbReference>
<evidence type="ECO:0000256" key="6">
    <source>
        <dbReference type="ARBA" id="ARBA00023054"/>
    </source>
</evidence>
<evidence type="ECO:0000256" key="9">
    <source>
        <dbReference type="RuleBase" id="RU000394"/>
    </source>
</evidence>
<dbReference type="SUPFAM" id="SSF52540">
    <property type="entry name" value="P-loop containing nucleoside triphosphate hydrolases"/>
    <property type="match status" value="1"/>
</dbReference>
<evidence type="ECO:0000256" key="2">
    <source>
        <dbReference type="ARBA" id="ARBA00022553"/>
    </source>
</evidence>
<accession>A0ABM3E6B3</accession>
<dbReference type="Pfam" id="PF23735">
    <property type="entry name" value="KIF9"/>
    <property type="match status" value="1"/>
</dbReference>
<comment type="similarity">
    <text evidence="8 9">Belongs to the TRAFAC class myosin-kinesin ATPase superfamily. Kinesin family.</text>
</comment>
<evidence type="ECO:0000313" key="13">
    <source>
        <dbReference type="RefSeq" id="XP_045566585.1"/>
    </source>
</evidence>
<dbReference type="Pfam" id="PF00225">
    <property type="entry name" value="Kinesin"/>
    <property type="match status" value="1"/>
</dbReference>
<dbReference type="PRINTS" id="PR00380">
    <property type="entry name" value="KINESINHEAVY"/>
</dbReference>
<dbReference type="InterPro" id="IPR036961">
    <property type="entry name" value="Kinesin_motor_dom_sf"/>
</dbReference>
<evidence type="ECO:0000256" key="8">
    <source>
        <dbReference type="PROSITE-ProRule" id="PRU00283"/>
    </source>
</evidence>
<evidence type="ECO:0000256" key="4">
    <source>
        <dbReference type="ARBA" id="ARBA00022741"/>
    </source>
</evidence>
<evidence type="ECO:0000256" key="3">
    <source>
        <dbReference type="ARBA" id="ARBA00022701"/>
    </source>
</evidence>
<proteinExistence type="inferred from homology"/>
<dbReference type="Proteomes" id="UP001652741">
    <property type="component" value="Chromosome ssa29"/>
</dbReference>
<evidence type="ECO:0000256" key="5">
    <source>
        <dbReference type="ARBA" id="ARBA00022840"/>
    </source>
</evidence>
<dbReference type="Gene3D" id="3.40.850.10">
    <property type="entry name" value="Kinesin motor domain"/>
    <property type="match status" value="1"/>
</dbReference>
<dbReference type="PROSITE" id="PS50067">
    <property type="entry name" value="KINESIN_MOTOR_2"/>
    <property type="match status" value="1"/>
</dbReference>
<evidence type="ECO:0000256" key="7">
    <source>
        <dbReference type="ARBA" id="ARBA00023212"/>
    </source>
</evidence>
<keyword evidence="3 9" id="KW-0493">Microtubule</keyword>
<feature type="compositionally biased region" description="Low complexity" evidence="10">
    <location>
        <begin position="456"/>
        <end position="465"/>
    </location>
</feature>
<dbReference type="InterPro" id="IPR001752">
    <property type="entry name" value="Kinesin_motor_dom"/>
</dbReference>
<dbReference type="InterPro" id="IPR027640">
    <property type="entry name" value="Kinesin-like_fam"/>
</dbReference>
<evidence type="ECO:0000259" key="11">
    <source>
        <dbReference type="PROSITE" id="PS50067"/>
    </source>
</evidence>
<reference evidence="13" key="1">
    <citation type="submission" date="2025-08" db="UniProtKB">
        <authorList>
            <consortium name="RefSeq"/>
        </authorList>
    </citation>
    <scope>IDENTIFICATION</scope>
</reference>
<keyword evidence="8 9" id="KW-0505">Motor protein</keyword>
<dbReference type="PANTHER" id="PTHR47968">
    <property type="entry name" value="CENTROMERE PROTEIN E"/>
    <property type="match status" value="1"/>
</dbReference>
<gene>
    <name evidence="13" type="primary">kif9</name>
</gene>
<keyword evidence="2" id="KW-0597">Phosphoprotein</keyword>